<dbReference type="EMBL" id="RJQC01000002">
    <property type="protein sequence ID" value="RNM30677.1"/>
    <property type="molecule type" value="Genomic_DNA"/>
</dbReference>
<dbReference type="Proteomes" id="UP000276568">
    <property type="component" value="Unassembled WGS sequence"/>
</dbReference>
<protein>
    <submittedName>
        <fullName evidence="3">DUF1351 domain-containing protein</fullName>
    </submittedName>
</protein>
<evidence type="ECO:0000256" key="2">
    <source>
        <dbReference type="SAM" id="MobiDB-lite"/>
    </source>
</evidence>
<proteinExistence type="predicted"/>
<sequence length="295" mass="34143">MEFTLVPSIGEDGHIKTNASELLKEIEKPLQKYNYVVTEETYSQAKTDRASLNKIATRISDERKRIENDVFKNWIQDKKDIMEVEKKIKASSAKLGEGITAIDDKEKQEKEQRIIDKWNEEVGELYNIQALWNKKWLNKSYSFADIEKDIAKAKEKIDKDILILKTFIPDDRAEQKMIFNVYRKSLDVTLAKVEADRIRDAHEQERLEAEKKKEAEQAHLNFTNGTVETSEGAEPVQQDEKPSQEEVQPMETEPIYFAQFTVEGTRDQLEALTKTLVQAQKEIGMKMKVDKKGQA</sequence>
<evidence type="ECO:0000256" key="1">
    <source>
        <dbReference type="SAM" id="Coils"/>
    </source>
</evidence>
<organism evidence="3 4">
    <name type="scientific">Absicoccus porci</name>
    <dbReference type="NCBI Taxonomy" id="2486576"/>
    <lineage>
        <taxon>Bacteria</taxon>
        <taxon>Bacillati</taxon>
        <taxon>Bacillota</taxon>
        <taxon>Erysipelotrichia</taxon>
        <taxon>Erysipelotrichales</taxon>
        <taxon>Erysipelotrichaceae</taxon>
        <taxon>Absicoccus</taxon>
    </lineage>
</organism>
<keyword evidence="4" id="KW-1185">Reference proteome</keyword>
<name>A0A3N0I1A3_9FIRM</name>
<evidence type="ECO:0000313" key="3">
    <source>
        <dbReference type="EMBL" id="RNM30677.1"/>
    </source>
</evidence>
<dbReference type="Pfam" id="PF07083">
    <property type="entry name" value="DUF1351"/>
    <property type="match status" value="1"/>
</dbReference>
<evidence type="ECO:0000313" key="4">
    <source>
        <dbReference type="Proteomes" id="UP000276568"/>
    </source>
</evidence>
<comment type="caution">
    <text evidence="3">The sequence shown here is derived from an EMBL/GenBank/DDBJ whole genome shotgun (WGS) entry which is preliminary data.</text>
</comment>
<feature type="coiled-coil region" evidence="1">
    <location>
        <begin position="192"/>
        <end position="219"/>
    </location>
</feature>
<keyword evidence="1" id="KW-0175">Coiled coil</keyword>
<accession>A0A3N0I1A3</accession>
<feature type="region of interest" description="Disordered" evidence="2">
    <location>
        <begin position="224"/>
        <end position="250"/>
    </location>
</feature>
<reference evidence="3 4" key="1">
    <citation type="submission" date="2018-11" db="EMBL/GenBank/DDBJ databases">
        <title>Clostridium sp. nov., a member of the family Erysipelotrichaceae isolated from pig faeces.</title>
        <authorList>
            <person name="Chang Y.-H."/>
        </authorList>
    </citation>
    <scope>NUCLEOTIDE SEQUENCE [LARGE SCALE GENOMIC DNA]</scope>
    <source>
        <strain evidence="3 4">YH-panp20</strain>
    </source>
</reference>
<dbReference type="AlphaFoldDB" id="A0A3N0I1A3"/>
<dbReference type="InterPro" id="IPR009785">
    <property type="entry name" value="Prophage_Lj928_Orf309"/>
</dbReference>
<gene>
    <name evidence="3" type="ORF">EDX97_07815</name>
</gene>
<dbReference type="RefSeq" id="WP_128520584.1">
    <property type="nucleotide sequence ID" value="NZ_RJQC01000002.1"/>
</dbReference>